<evidence type="ECO:0000313" key="7">
    <source>
        <dbReference type="Proteomes" id="UP001362999"/>
    </source>
</evidence>
<dbReference type="Proteomes" id="UP001362999">
    <property type="component" value="Unassembled WGS sequence"/>
</dbReference>
<evidence type="ECO:0000256" key="4">
    <source>
        <dbReference type="PROSITE-ProRule" id="PRU00134"/>
    </source>
</evidence>
<sequence>MHEALDCKNLKRLPLSIRFTANSAVSANRKIEDLERLQAYSVTASATQCLLLLPVVYINLDTADIPDPGVFDAEPTHALVAAIYASATGRAVVALDILCTIQLPPEAEGLGADLWPRVLAWAQWIDNNGHYLADTPFCLSILSFADVADQNLEMSKLITSEPWIWSMVGRAWAHLPGLTNTHDRLATVGRLQYFLSHDGLGEPQSFAEVLDGLGGTLSELGRLTVHLFDELVPAAHQPMDMPYLGYLNSAFLLVGNVELALSDGGSKDREESCSGFRKSLLSHQFVRVLLRAMCSLSNTRSEATLFLLRRCFKRMNILLMTPVGFTSLPAALDDGLLRVVVLCALSPFAHDLQEQFEKYLVHWFPPCLHNYSFVSALDAALHGTADLVNTDAFKSSEIRRAWDTFLNIARSSLEILRVFDARPASSVLKACDNLECLKIDAKITFKRCSGCRSCYYCSRACQTSDWQNGHRLVCDSYGTLTLSERNVNSFTTRQRSFLRTLVDTAYARNRRAIFMQHATSIKNEHTTFVVYDYSAGAVKIRFKSTIGLPQLDGPEWEDLM</sequence>
<dbReference type="SUPFAM" id="SSF144232">
    <property type="entry name" value="HIT/MYND zinc finger-like"/>
    <property type="match status" value="1"/>
</dbReference>
<keyword evidence="1" id="KW-0479">Metal-binding</keyword>
<feature type="non-terminal residue" evidence="6">
    <location>
        <position position="560"/>
    </location>
</feature>
<dbReference type="EMBL" id="JAWWNJ010000149">
    <property type="protein sequence ID" value="KAK6981600.1"/>
    <property type="molecule type" value="Genomic_DNA"/>
</dbReference>
<evidence type="ECO:0000313" key="6">
    <source>
        <dbReference type="EMBL" id="KAK6981600.1"/>
    </source>
</evidence>
<keyword evidence="3" id="KW-0862">Zinc</keyword>
<comment type="caution">
    <text evidence="6">The sequence shown here is derived from an EMBL/GenBank/DDBJ whole genome shotgun (WGS) entry which is preliminary data.</text>
</comment>
<dbReference type="AlphaFoldDB" id="A0AAV9ZH56"/>
<proteinExistence type="predicted"/>
<feature type="domain" description="MYND-type" evidence="5">
    <location>
        <begin position="433"/>
        <end position="474"/>
    </location>
</feature>
<keyword evidence="7" id="KW-1185">Reference proteome</keyword>
<gene>
    <name evidence="6" type="ORF">R3P38DRAFT_2384247</name>
</gene>
<keyword evidence="2 4" id="KW-0863">Zinc-finger</keyword>
<dbReference type="Pfam" id="PF01753">
    <property type="entry name" value="zf-MYND"/>
    <property type="match status" value="1"/>
</dbReference>
<organism evidence="6 7">
    <name type="scientific">Favolaschia claudopus</name>
    <dbReference type="NCBI Taxonomy" id="2862362"/>
    <lineage>
        <taxon>Eukaryota</taxon>
        <taxon>Fungi</taxon>
        <taxon>Dikarya</taxon>
        <taxon>Basidiomycota</taxon>
        <taxon>Agaricomycotina</taxon>
        <taxon>Agaricomycetes</taxon>
        <taxon>Agaricomycetidae</taxon>
        <taxon>Agaricales</taxon>
        <taxon>Marasmiineae</taxon>
        <taxon>Mycenaceae</taxon>
        <taxon>Favolaschia</taxon>
    </lineage>
</organism>
<evidence type="ECO:0000256" key="2">
    <source>
        <dbReference type="ARBA" id="ARBA00022771"/>
    </source>
</evidence>
<reference evidence="6 7" key="1">
    <citation type="journal article" date="2024" name="J Genomics">
        <title>Draft genome sequencing and assembly of Favolaschia claudopus CIRM-BRFM 2984 isolated from oak limbs.</title>
        <authorList>
            <person name="Navarro D."/>
            <person name="Drula E."/>
            <person name="Chaduli D."/>
            <person name="Cazenave R."/>
            <person name="Ahrendt S."/>
            <person name="Wang J."/>
            <person name="Lipzen A."/>
            <person name="Daum C."/>
            <person name="Barry K."/>
            <person name="Grigoriev I.V."/>
            <person name="Favel A."/>
            <person name="Rosso M.N."/>
            <person name="Martin F."/>
        </authorList>
    </citation>
    <scope>NUCLEOTIDE SEQUENCE [LARGE SCALE GENOMIC DNA]</scope>
    <source>
        <strain evidence="6 7">CIRM-BRFM 2984</strain>
    </source>
</reference>
<dbReference type="InterPro" id="IPR002893">
    <property type="entry name" value="Znf_MYND"/>
</dbReference>
<evidence type="ECO:0000256" key="3">
    <source>
        <dbReference type="ARBA" id="ARBA00022833"/>
    </source>
</evidence>
<dbReference type="PROSITE" id="PS50865">
    <property type="entry name" value="ZF_MYND_2"/>
    <property type="match status" value="1"/>
</dbReference>
<protein>
    <submittedName>
        <fullName evidence="6">MYND-type domain-containing protein</fullName>
    </submittedName>
</protein>
<evidence type="ECO:0000259" key="5">
    <source>
        <dbReference type="PROSITE" id="PS50865"/>
    </source>
</evidence>
<name>A0AAV9ZH56_9AGAR</name>
<dbReference type="Gene3D" id="6.10.140.2220">
    <property type="match status" value="1"/>
</dbReference>
<evidence type="ECO:0000256" key="1">
    <source>
        <dbReference type="ARBA" id="ARBA00022723"/>
    </source>
</evidence>
<accession>A0AAV9ZH56</accession>
<dbReference type="GO" id="GO:0008270">
    <property type="term" value="F:zinc ion binding"/>
    <property type="evidence" value="ECO:0007669"/>
    <property type="project" value="UniProtKB-KW"/>
</dbReference>